<keyword evidence="2" id="KW-1185">Reference proteome</keyword>
<proteinExistence type="predicted"/>
<comment type="caution">
    <text evidence="1">The sequence shown here is derived from an EMBL/GenBank/DDBJ whole genome shotgun (WGS) entry which is preliminary data.</text>
</comment>
<evidence type="ECO:0000313" key="2">
    <source>
        <dbReference type="Proteomes" id="UP000029920"/>
    </source>
</evidence>
<dbReference type="RefSeq" id="WP_034555453.1">
    <property type="nucleotide sequence ID" value="NZ_JRPC02000072.1"/>
</dbReference>
<organism evidence="1 2">
    <name type="scientific">Helicobacter apodemus</name>
    <dbReference type="NCBI Taxonomy" id="135569"/>
    <lineage>
        <taxon>Bacteria</taxon>
        <taxon>Pseudomonadati</taxon>
        <taxon>Campylobacterota</taxon>
        <taxon>Epsilonproteobacteria</taxon>
        <taxon>Campylobacterales</taxon>
        <taxon>Helicobacteraceae</taxon>
        <taxon>Helicobacter</taxon>
    </lineage>
</organism>
<dbReference type="Proteomes" id="UP000029920">
    <property type="component" value="Unassembled WGS sequence"/>
</dbReference>
<dbReference type="AlphaFoldDB" id="A0A4U8UEZ2"/>
<sequence>MRKKNSKITEQMAKRGIKLRTWAKSKGLQEKDYFLLLDMSNGKNKGARGRSKELREMLEKDGFRVA</sequence>
<protein>
    <submittedName>
        <fullName evidence="1">Uncharacterized protein</fullName>
    </submittedName>
</protein>
<dbReference type="EMBL" id="JRPC02000072">
    <property type="protein sequence ID" value="TLE12778.1"/>
    <property type="molecule type" value="Genomic_DNA"/>
</dbReference>
<accession>A0A4U8UEZ2</accession>
<evidence type="ECO:0000313" key="1">
    <source>
        <dbReference type="EMBL" id="TLE12778.1"/>
    </source>
</evidence>
<gene>
    <name evidence="1" type="ORF">LS72_010425</name>
</gene>
<reference evidence="1 2" key="1">
    <citation type="journal article" date="2014" name="Genome Announc.">
        <title>Draft genome sequences of eight enterohepatic helicobacter species isolated from both laboratory and wild rodents.</title>
        <authorList>
            <person name="Sheh A."/>
            <person name="Shen Z."/>
            <person name="Fox J.G."/>
        </authorList>
    </citation>
    <scope>NUCLEOTIDE SEQUENCE [LARGE SCALE GENOMIC DNA]</scope>
    <source>
        <strain evidence="1 2">MIT-03-7007</strain>
    </source>
</reference>
<name>A0A4U8UEZ2_9HELI</name>